<dbReference type="Proteomes" id="UP000636800">
    <property type="component" value="Chromosome 11"/>
</dbReference>
<protein>
    <submittedName>
        <fullName evidence="2">Uncharacterized protein</fullName>
    </submittedName>
</protein>
<dbReference type="Proteomes" id="UP000639772">
    <property type="component" value="Chromosome 11"/>
</dbReference>
<evidence type="ECO:0000313" key="2">
    <source>
        <dbReference type="EMBL" id="KAG0460861.1"/>
    </source>
</evidence>
<accession>A0A835PYL4</accession>
<evidence type="ECO:0000313" key="5">
    <source>
        <dbReference type="Proteomes" id="UP000639772"/>
    </source>
</evidence>
<name>A0A835PYL4_VANPL</name>
<dbReference type="EMBL" id="JADCNL010000011">
    <property type="protein sequence ID" value="KAG0460861.1"/>
    <property type="molecule type" value="Genomic_DNA"/>
</dbReference>
<reference evidence="4 5" key="1">
    <citation type="journal article" date="2020" name="Nat. Food">
        <title>A phased Vanilla planifolia genome enables genetic improvement of flavour and production.</title>
        <authorList>
            <person name="Hasing T."/>
            <person name="Tang H."/>
            <person name="Brym M."/>
            <person name="Khazi F."/>
            <person name="Huang T."/>
            <person name="Chambers A.H."/>
        </authorList>
    </citation>
    <scope>NUCLEOTIDE SEQUENCE [LARGE SCALE GENOMIC DNA]</scope>
    <source>
        <tissue evidence="2">Leaf</tissue>
    </source>
</reference>
<evidence type="ECO:0000313" key="4">
    <source>
        <dbReference type="Proteomes" id="UP000636800"/>
    </source>
</evidence>
<dbReference type="AlphaFoldDB" id="A0A835PYL4"/>
<sequence>MPMSSASVWLHSNKGKNLGRSRSRPFCSALASIHPRLHLSVDARNFPSSRAASRVTFRNPPGIALGRPLGPLFVRPGLTRSGSGDSMSPLHSGTTSL</sequence>
<feature type="region of interest" description="Disordered" evidence="1">
    <location>
        <begin position="75"/>
        <end position="97"/>
    </location>
</feature>
<dbReference type="EMBL" id="JADCNM010000011">
    <property type="protein sequence ID" value="KAG0462385.1"/>
    <property type="molecule type" value="Genomic_DNA"/>
</dbReference>
<feature type="compositionally biased region" description="Basic residues" evidence="1">
    <location>
        <begin position="13"/>
        <end position="22"/>
    </location>
</feature>
<proteinExistence type="predicted"/>
<organism evidence="2 4">
    <name type="scientific">Vanilla planifolia</name>
    <name type="common">Vanilla</name>
    <dbReference type="NCBI Taxonomy" id="51239"/>
    <lineage>
        <taxon>Eukaryota</taxon>
        <taxon>Viridiplantae</taxon>
        <taxon>Streptophyta</taxon>
        <taxon>Embryophyta</taxon>
        <taxon>Tracheophyta</taxon>
        <taxon>Spermatophyta</taxon>
        <taxon>Magnoliopsida</taxon>
        <taxon>Liliopsida</taxon>
        <taxon>Asparagales</taxon>
        <taxon>Orchidaceae</taxon>
        <taxon>Vanilloideae</taxon>
        <taxon>Vanilleae</taxon>
        <taxon>Vanilla</taxon>
    </lineage>
</organism>
<feature type="region of interest" description="Disordered" evidence="1">
    <location>
        <begin position="1"/>
        <end position="22"/>
    </location>
</feature>
<evidence type="ECO:0000313" key="3">
    <source>
        <dbReference type="EMBL" id="KAG0462385.1"/>
    </source>
</evidence>
<evidence type="ECO:0000256" key="1">
    <source>
        <dbReference type="SAM" id="MobiDB-lite"/>
    </source>
</evidence>
<feature type="compositionally biased region" description="Polar residues" evidence="1">
    <location>
        <begin position="80"/>
        <end position="97"/>
    </location>
</feature>
<comment type="caution">
    <text evidence="2">The sequence shown here is derived from an EMBL/GenBank/DDBJ whole genome shotgun (WGS) entry which is preliminary data.</text>
</comment>
<gene>
    <name evidence="3" type="ORF">HPP92_020861</name>
    <name evidence="2" type="ORF">HPP92_021158</name>
</gene>
<keyword evidence="4" id="KW-1185">Reference proteome</keyword>